<dbReference type="PANTHER" id="PTHR45913:SF11">
    <property type="entry name" value="EPM2A-INTERACTING PROTEIN 1"/>
    <property type="match status" value="1"/>
</dbReference>
<protein>
    <submittedName>
        <fullName evidence="1">Uncharacterized protein</fullName>
    </submittedName>
</protein>
<reference evidence="1 3" key="1">
    <citation type="submission" date="2019-08" db="EMBL/GenBank/DDBJ databases">
        <title>A chromosome-level genome assembly, high-density linkage maps, and genome scans reveal the genomic architecture of hybrid incompatibilities underlying speciation via character displacement in darters (Percidae: Etheostominae).</title>
        <authorList>
            <person name="Moran R.L."/>
            <person name="Catchen J.M."/>
            <person name="Fuller R.C."/>
        </authorList>
    </citation>
    <scope>NUCLEOTIDE SEQUENCE [LARGE SCALE GENOMIC DNA]</scope>
    <source>
        <strain evidence="1">EspeVRDwgs_2016</strain>
        <tissue evidence="1">Muscle</tissue>
    </source>
</reference>
<dbReference type="EMBL" id="VOFY01000021">
    <property type="protein sequence ID" value="KAA8581081.1"/>
    <property type="molecule type" value="Genomic_DNA"/>
</dbReference>
<organism evidence="1 3">
    <name type="scientific">Etheostoma spectabile</name>
    <name type="common">orangethroat darter</name>
    <dbReference type="NCBI Taxonomy" id="54343"/>
    <lineage>
        <taxon>Eukaryota</taxon>
        <taxon>Metazoa</taxon>
        <taxon>Chordata</taxon>
        <taxon>Craniata</taxon>
        <taxon>Vertebrata</taxon>
        <taxon>Euteleostomi</taxon>
        <taxon>Actinopterygii</taxon>
        <taxon>Neopterygii</taxon>
        <taxon>Teleostei</taxon>
        <taxon>Neoteleostei</taxon>
        <taxon>Acanthomorphata</taxon>
        <taxon>Eupercaria</taxon>
        <taxon>Perciformes</taxon>
        <taxon>Percoidei</taxon>
        <taxon>Percidae</taxon>
        <taxon>Etheostomatinae</taxon>
        <taxon>Etheostoma</taxon>
    </lineage>
</organism>
<evidence type="ECO:0000313" key="1">
    <source>
        <dbReference type="EMBL" id="KAA8577445.1"/>
    </source>
</evidence>
<sequence>MCDFAVLCDITDHLAQLNQKLQGRKQVITQMSNTITAFQRKLDLWMWQRQWPESKVPGCCNPGLLPSAAPWFDATASTSSCSCSVHVWEHLSVRTNMINQ</sequence>
<keyword evidence="3" id="KW-1185">Reference proteome</keyword>
<dbReference type="Proteomes" id="UP000327493">
    <property type="component" value="Chromosome 21"/>
</dbReference>
<dbReference type="AlphaFoldDB" id="A0A5J5C7S7"/>
<dbReference type="EMBL" id="VOFY01002852">
    <property type="protein sequence ID" value="KAA8577445.1"/>
    <property type="molecule type" value="Genomic_DNA"/>
</dbReference>
<gene>
    <name evidence="2" type="ORF">FQN60_002662</name>
    <name evidence="1" type="ORF">FQN60_013978</name>
</gene>
<accession>A0A5J5C7S7</accession>
<name>A0A5J5C7S7_9PERO</name>
<dbReference type="PANTHER" id="PTHR45913">
    <property type="entry name" value="EPM2A-INTERACTING PROTEIN 1"/>
    <property type="match status" value="1"/>
</dbReference>
<evidence type="ECO:0000313" key="3">
    <source>
        <dbReference type="Proteomes" id="UP000327493"/>
    </source>
</evidence>
<evidence type="ECO:0000313" key="2">
    <source>
        <dbReference type="EMBL" id="KAA8581081.1"/>
    </source>
</evidence>
<comment type="caution">
    <text evidence="1">The sequence shown here is derived from an EMBL/GenBank/DDBJ whole genome shotgun (WGS) entry which is preliminary data.</text>
</comment>
<proteinExistence type="predicted"/>